<keyword evidence="2" id="KW-0393">Immunoglobulin domain</keyword>
<dbReference type="SMART" id="SM00408">
    <property type="entry name" value="IGc2"/>
    <property type="match status" value="7"/>
</dbReference>
<feature type="domain" description="Ig-like" evidence="3">
    <location>
        <begin position="1278"/>
        <end position="1367"/>
    </location>
</feature>
<dbReference type="PANTHER" id="PTHR47633">
    <property type="entry name" value="IMMUNOGLOBULIN"/>
    <property type="match status" value="1"/>
</dbReference>
<feature type="domain" description="Ig-like" evidence="3">
    <location>
        <begin position="329"/>
        <end position="416"/>
    </location>
</feature>
<evidence type="ECO:0000256" key="2">
    <source>
        <dbReference type="ARBA" id="ARBA00023319"/>
    </source>
</evidence>
<comment type="similarity">
    <text evidence="1">Belongs to the protein kinase superfamily. CAMK Ser/Thr protein kinase family.</text>
</comment>
<dbReference type="InterPro" id="IPR003598">
    <property type="entry name" value="Ig_sub2"/>
</dbReference>
<dbReference type="Gene3D" id="2.60.40.10">
    <property type="entry name" value="Immunoglobulins"/>
    <property type="match status" value="7"/>
</dbReference>
<feature type="domain" description="Ig-like" evidence="3">
    <location>
        <begin position="606"/>
        <end position="697"/>
    </location>
</feature>
<dbReference type="FunFam" id="2.60.40.10:FF:001215">
    <property type="entry name" value="Uncharacterized protein, isoform F"/>
    <property type="match status" value="1"/>
</dbReference>
<feature type="domain" description="Ig-like" evidence="3">
    <location>
        <begin position="224"/>
        <end position="310"/>
    </location>
</feature>
<name>W4VR26_9DIPT</name>
<dbReference type="PROSITE" id="PS50835">
    <property type="entry name" value="IG_LIKE"/>
    <property type="match status" value="6"/>
</dbReference>
<feature type="non-terminal residue" evidence="4">
    <location>
        <position position="1"/>
    </location>
</feature>
<dbReference type="InterPro" id="IPR013783">
    <property type="entry name" value="Ig-like_fold"/>
</dbReference>
<dbReference type="FunFam" id="2.60.40.10:FF:000080">
    <property type="entry name" value="Myosin light chain kinase, smooth muscle"/>
    <property type="match status" value="1"/>
</dbReference>
<evidence type="ECO:0000259" key="3">
    <source>
        <dbReference type="PROSITE" id="PS50835"/>
    </source>
</evidence>
<dbReference type="FunFam" id="2.60.40.10:FF:001151">
    <property type="entry name" value="Uncharacterized protein, isoform F"/>
    <property type="match status" value="1"/>
</dbReference>
<dbReference type="InterPro" id="IPR036179">
    <property type="entry name" value="Ig-like_dom_sf"/>
</dbReference>
<dbReference type="FunFam" id="2.60.40.10:FF:000632">
    <property type="entry name" value="Uncharacterized protein, isoform B"/>
    <property type="match status" value="1"/>
</dbReference>
<accession>W4VR26</accession>
<dbReference type="InterPro" id="IPR013098">
    <property type="entry name" value="Ig_I-set"/>
</dbReference>
<dbReference type="InterPro" id="IPR003599">
    <property type="entry name" value="Ig_sub"/>
</dbReference>
<dbReference type="EMBL" id="GANO01004860">
    <property type="protein sequence ID" value="JAB55011.1"/>
    <property type="molecule type" value="mRNA"/>
</dbReference>
<feature type="domain" description="Ig-like" evidence="3">
    <location>
        <begin position="111"/>
        <end position="199"/>
    </location>
</feature>
<protein>
    <submittedName>
        <fullName evidence="4">Putative titin connectin</fullName>
    </submittedName>
</protein>
<feature type="domain" description="Ig-like" evidence="3">
    <location>
        <begin position="1"/>
        <end position="79"/>
    </location>
</feature>
<sequence>VANVGGMFEFICAVYGNPLPTVQWFKNDVSIDDSLEFLITYNNGEAKLRLQEVSLDDQAYYSCKAFNVGGFAQCTASLIVHPLQSQIDIPTQVGVTVSEQEMVSEVELVPPSVKLHLKDSSVFEGKLVRLDCVIIGQPEPEVIWYYNNEPVKESRDIQLLFQGDRCSLIIQEAFLEDAGEYKVVAINSGGEASSKCVLTITPIHENKPAIRQSIERIIPVESPPRFERLLSDILASEKESIDFECTLVGDPKPSIKWYLNNTEIQESERIKTVHKDDGTVCLTINNVCPEDKGVYTIKATNPSGTSKCFSHLIVKSINNTDKADKQICPSFSQLFCDCLVNENESVTFECCVSGQPAPTVTWYLNEVPVSGNNFISSTSFDKQILNIEKVNEHCIGKISCVAENSAGKATCSAHLKLIKEGIEPDKVEKSMIQEDKSGSSFVTIKKQIITTSKTILNDTPQTVESTTLHKQEEIKVNNIGSTVLQESILNITKDNTIKPIAIKQRKNVAPRFVTALVGKIVDQGSDVTLEGIIDGYPAPNIQVMKNDIELNSIDDRIVISYSLNKIKIELKNVGVKDAGRYTVTANNTCGSCSSTADIVVKKTIFPPVFGRRLQSQTVKKGSRVIMDVEITGTPEPTVTWYKNDEPLNIYVNSNYRLLQMSNCYKLILESVTINDTGKYMVKATNAGGESQSSADFVVVEEISNDEINFDRKIVFEDVINESSTSTIQQTTTFQQNEQKLKNFSKVSIPSPSKFIKGEFKESDYESDLDTKITPIWQPHSLGSENKIYKPVKVVLTPTNKNKQETVKSPISPFTIEQTTLSANQFKPKFEPIEKVQSSFTKFPESNKIKKPKAVNLAYTKEAHHQQQRVYYDQQYSQSIPSKQSNFLKAAPSTVKYYTSVTAQPIHTSVMNETVETSRTCLQESLEQTNYVHPTFLPTNQSTQPYSHPTSYDYNREKLPLPSTPTKFIPGQFRESDYEKYKESLKIRPLWTPSIIQDSNDPHYRPVRPYFQNRSSSVPRSYERVLTPMEFDTNPVLMPSKIDIYSAQPIASDDFRTQTLNRYGVRKVDDKKRTRDDIEIRTKNLPINYIRKATNQSSTFMNSTYQFSNESNTKKPIKPILKKSISSNESYNTVQSYSTGSHILEKGGTRHVDPDTGVIYFKYDFGYEFGILFPGEGKKIICASSNDKFDNRKNSKYKNLHSDIEIPVLHEKSFDSTKNSVKPKRRLSFSNDGFYRKQTGRLTPNYSTLPAKCITPLIFSKCEGSTAPINHEQRDATKPPYFATPLKDIAVVCGQKARFECIVQSDGKTNIVWTKNGNVLKNNYKYRMDSRNGICRLIIAVTNIDDSGQYCCFAENSMGNTSTAAELMIPNCQL</sequence>
<dbReference type="SMART" id="SM00409">
    <property type="entry name" value="IG"/>
    <property type="match status" value="7"/>
</dbReference>
<dbReference type="SUPFAM" id="SSF48726">
    <property type="entry name" value="Immunoglobulin"/>
    <property type="match status" value="7"/>
</dbReference>
<evidence type="ECO:0000256" key="1">
    <source>
        <dbReference type="ARBA" id="ARBA00006692"/>
    </source>
</evidence>
<reference evidence="4" key="1">
    <citation type="journal article" date="2014" name="Insect Biochem. Mol. Biol.">
        <title>An insight into the sialome of the frog biting fly, Corethrella appendiculata.</title>
        <authorList>
            <person name="Ribeiro J.M.C."/>
            <person name="Chagas A.C."/>
            <person name="Pham V.M."/>
            <person name="Lounibos L.P."/>
            <person name="Calvo E."/>
        </authorList>
    </citation>
    <scope>NUCLEOTIDE SEQUENCE</scope>
    <source>
        <tissue evidence="4">Salivary glands</tissue>
    </source>
</reference>
<evidence type="ECO:0000313" key="4">
    <source>
        <dbReference type="EMBL" id="JAB55011.1"/>
    </source>
</evidence>
<dbReference type="InterPro" id="IPR007110">
    <property type="entry name" value="Ig-like_dom"/>
</dbReference>
<proteinExistence type="evidence at transcript level"/>
<dbReference type="Pfam" id="PF07679">
    <property type="entry name" value="I-set"/>
    <property type="match status" value="7"/>
</dbReference>
<organism evidence="4">
    <name type="scientific">Corethrella appendiculata</name>
    <dbReference type="NCBI Taxonomy" id="1370023"/>
    <lineage>
        <taxon>Eukaryota</taxon>
        <taxon>Metazoa</taxon>
        <taxon>Ecdysozoa</taxon>
        <taxon>Arthropoda</taxon>
        <taxon>Hexapoda</taxon>
        <taxon>Insecta</taxon>
        <taxon>Pterygota</taxon>
        <taxon>Neoptera</taxon>
        <taxon>Endopterygota</taxon>
        <taxon>Diptera</taxon>
        <taxon>Nematocera</taxon>
        <taxon>Culicoidea</taxon>
        <taxon>Chaoboridae</taxon>
        <taxon>Corethrella</taxon>
    </lineage>
</organism>
<dbReference type="FunFam" id="2.60.40.10:FF:000107">
    <property type="entry name" value="Myosin, light chain kinase a"/>
    <property type="match status" value="2"/>
</dbReference>